<dbReference type="AlphaFoldDB" id="A0A812Q3F2"/>
<dbReference type="EMBL" id="CAJNDS010002186">
    <property type="protein sequence ID" value="CAE7363436.1"/>
    <property type="molecule type" value="Genomic_DNA"/>
</dbReference>
<protein>
    <submittedName>
        <fullName evidence="1">Uncharacterized protein</fullName>
    </submittedName>
</protein>
<evidence type="ECO:0000313" key="1">
    <source>
        <dbReference type="EMBL" id="CAE7363436.1"/>
    </source>
</evidence>
<dbReference type="Proteomes" id="UP000604046">
    <property type="component" value="Unassembled WGS sequence"/>
</dbReference>
<reference evidence="1" key="1">
    <citation type="submission" date="2021-02" db="EMBL/GenBank/DDBJ databases">
        <authorList>
            <person name="Dougan E. K."/>
            <person name="Rhodes N."/>
            <person name="Thang M."/>
            <person name="Chan C."/>
        </authorList>
    </citation>
    <scope>NUCLEOTIDE SEQUENCE</scope>
</reference>
<proteinExistence type="predicted"/>
<gene>
    <name evidence="1" type="ORF">SNAT2548_LOCUS19637</name>
</gene>
<accession>A0A812Q3F2</accession>
<comment type="caution">
    <text evidence="1">The sequence shown here is derived from an EMBL/GenBank/DDBJ whole genome shotgun (WGS) entry which is preliminary data.</text>
</comment>
<keyword evidence="2" id="KW-1185">Reference proteome</keyword>
<name>A0A812Q3F2_9DINO</name>
<sequence length="116" mass="12671">MNANLPNKSFPDQVHGTFLLAVRESARQALCASSLQESRLRCCTDATRHCMHRTPACNQNLQIVFLALGPRCQVHLWLYKVRGAQKRKICVVPPIMAVASSGGDTGIPTSSAPAQR</sequence>
<organism evidence="1 2">
    <name type="scientific">Symbiodinium natans</name>
    <dbReference type="NCBI Taxonomy" id="878477"/>
    <lineage>
        <taxon>Eukaryota</taxon>
        <taxon>Sar</taxon>
        <taxon>Alveolata</taxon>
        <taxon>Dinophyceae</taxon>
        <taxon>Suessiales</taxon>
        <taxon>Symbiodiniaceae</taxon>
        <taxon>Symbiodinium</taxon>
    </lineage>
</organism>
<evidence type="ECO:0000313" key="2">
    <source>
        <dbReference type="Proteomes" id="UP000604046"/>
    </source>
</evidence>